<evidence type="ECO:0000256" key="5">
    <source>
        <dbReference type="PROSITE-ProRule" id="PRU00309"/>
    </source>
</evidence>
<dbReference type="PANTHER" id="PTHR46600:SF11">
    <property type="entry name" value="THAP DOMAIN-CONTAINING PROTEIN 10"/>
    <property type="match status" value="1"/>
</dbReference>
<dbReference type="PANTHER" id="PTHR46600">
    <property type="entry name" value="THAP DOMAIN-CONTAINING"/>
    <property type="match status" value="1"/>
</dbReference>
<evidence type="ECO:0000256" key="2">
    <source>
        <dbReference type="ARBA" id="ARBA00022771"/>
    </source>
</evidence>
<feature type="region of interest" description="Disordered" evidence="6">
    <location>
        <begin position="122"/>
        <end position="220"/>
    </location>
</feature>
<dbReference type="EnsemblMetazoa" id="Aqu2.1.09996_001">
    <property type="protein sequence ID" value="Aqu2.1.09996_001"/>
    <property type="gene ID" value="Aqu2.1.09996"/>
</dbReference>
<sequence length="220" mass="25621">MEDTYKPLELRIDGAVKRNANGIGGHFGWQDGVFCCAFGCTNRQGKIGIKFYRFPSHPGRRSKWIAAIKRQNWTPSEYSRLCSADFILEFSDYRRAIEESTTSKLCSQGILRSRNKSLNANAKRYKRDSLRNGQDEEVTEESTLLESEQLQQEVEDEAPAYEDKEPTDEEEPMFDEEPVYNDNKQTDNDKGEDQNMKIKIQQTNKKNQRNQSMKTKNWRN</sequence>
<feature type="domain" description="THAP-type" evidence="7">
    <location>
        <begin position="30"/>
        <end position="105"/>
    </location>
</feature>
<dbReference type="PROSITE" id="PS50950">
    <property type="entry name" value="ZF_THAP"/>
    <property type="match status" value="1"/>
</dbReference>
<protein>
    <recommendedName>
        <fullName evidence="7">THAP-type domain-containing protein</fullName>
    </recommendedName>
</protein>
<proteinExistence type="predicted"/>
<feature type="compositionally biased region" description="Low complexity" evidence="6">
    <location>
        <begin position="141"/>
        <end position="152"/>
    </location>
</feature>
<feature type="compositionally biased region" description="Low complexity" evidence="6">
    <location>
        <begin position="197"/>
        <end position="211"/>
    </location>
</feature>
<dbReference type="InterPro" id="IPR026516">
    <property type="entry name" value="THAP1/10"/>
</dbReference>
<evidence type="ECO:0000256" key="4">
    <source>
        <dbReference type="ARBA" id="ARBA00023125"/>
    </source>
</evidence>
<keyword evidence="2 5" id="KW-0863">Zinc-finger</keyword>
<dbReference type="SUPFAM" id="SSF57716">
    <property type="entry name" value="Glucocorticoid receptor-like (DNA-binding domain)"/>
    <property type="match status" value="1"/>
</dbReference>
<evidence type="ECO:0000256" key="6">
    <source>
        <dbReference type="SAM" id="MobiDB-lite"/>
    </source>
</evidence>
<dbReference type="Pfam" id="PF05485">
    <property type="entry name" value="THAP"/>
    <property type="match status" value="1"/>
</dbReference>
<evidence type="ECO:0000313" key="8">
    <source>
        <dbReference type="EnsemblMetazoa" id="Aqu2.1.09996_001"/>
    </source>
</evidence>
<keyword evidence="3" id="KW-0862">Zinc</keyword>
<dbReference type="InParanoid" id="A0A1X7T6W7"/>
<name>A0A1X7T6W7_AMPQE</name>
<evidence type="ECO:0000256" key="3">
    <source>
        <dbReference type="ARBA" id="ARBA00022833"/>
    </source>
</evidence>
<dbReference type="OrthoDB" id="6509764at2759"/>
<dbReference type="GO" id="GO:0008270">
    <property type="term" value="F:zinc ion binding"/>
    <property type="evidence" value="ECO:0007669"/>
    <property type="project" value="UniProtKB-KW"/>
</dbReference>
<dbReference type="GO" id="GO:0043565">
    <property type="term" value="F:sequence-specific DNA binding"/>
    <property type="evidence" value="ECO:0007669"/>
    <property type="project" value="InterPro"/>
</dbReference>
<dbReference type="InterPro" id="IPR006612">
    <property type="entry name" value="THAP_Znf"/>
</dbReference>
<feature type="compositionally biased region" description="Acidic residues" evidence="6">
    <location>
        <begin position="153"/>
        <end position="179"/>
    </location>
</feature>
<evidence type="ECO:0000259" key="7">
    <source>
        <dbReference type="PROSITE" id="PS50950"/>
    </source>
</evidence>
<keyword evidence="4 5" id="KW-0238">DNA-binding</keyword>
<dbReference type="AlphaFoldDB" id="A0A1X7T6W7"/>
<organism evidence="8">
    <name type="scientific">Amphimedon queenslandica</name>
    <name type="common">Sponge</name>
    <dbReference type="NCBI Taxonomy" id="400682"/>
    <lineage>
        <taxon>Eukaryota</taxon>
        <taxon>Metazoa</taxon>
        <taxon>Porifera</taxon>
        <taxon>Demospongiae</taxon>
        <taxon>Heteroscleromorpha</taxon>
        <taxon>Haplosclerida</taxon>
        <taxon>Niphatidae</taxon>
        <taxon>Amphimedon</taxon>
    </lineage>
</organism>
<keyword evidence="1" id="KW-0479">Metal-binding</keyword>
<evidence type="ECO:0000256" key="1">
    <source>
        <dbReference type="ARBA" id="ARBA00022723"/>
    </source>
</evidence>
<accession>A0A1X7T6W7</accession>
<feature type="compositionally biased region" description="Basic and acidic residues" evidence="6">
    <location>
        <begin position="184"/>
        <end position="196"/>
    </location>
</feature>
<reference evidence="8" key="1">
    <citation type="submission" date="2017-05" db="UniProtKB">
        <authorList>
            <consortium name="EnsemblMetazoa"/>
        </authorList>
    </citation>
    <scope>IDENTIFICATION</scope>
</reference>